<evidence type="ECO:0000313" key="5">
    <source>
        <dbReference type="EMBL" id="KAI5080809.1"/>
    </source>
</evidence>
<accession>A0A9D4V783</accession>
<dbReference type="PROSITE" id="PS50297">
    <property type="entry name" value="ANK_REP_REGION"/>
    <property type="match status" value="3"/>
</dbReference>
<evidence type="ECO:0000256" key="2">
    <source>
        <dbReference type="ARBA" id="ARBA00023043"/>
    </source>
</evidence>
<dbReference type="Pfam" id="PF00023">
    <property type="entry name" value="Ank"/>
    <property type="match status" value="1"/>
</dbReference>
<feature type="repeat" description="ANK" evidence="3">
    <location>
        <begin position="119"/>
        <end position="151"/>
    </location>
</feature>
<evidence type="ECO:0000256" key="3">
    <source>
        <dbReference type="PROSITE-ProRule" id="PRU00023"/>
    </source>
</evidence>
<comment type="caution">
    <text evidence="5">The sequence shown here is derived from an EMBL/GenBank/DDBJ whole genome shotgun (WGS) entry which is preliminary data.</text>
</comment>
<name>A0A9D4V783_ADICA</name>
<evidence type="ECO:0000313" key="6">
    <source>
        <dbReference type="Proteomes" id="UP000886520"/>
    </source>
</evidence>
<evidence type="ECO:0000256" key="1">
    <source>
        <dbReference type="ARBA" id="ARBA00022737"/>
    </source>
</evidence>
<keyword evidence="2 3" id="KW-0040">ANK repeat</keyword>
<dbReference type="Proteomes" id="UP000886520">
    <property type="component" value="Chromosome 4"/>
</dbReference>
<keyword evidence="6" id="KW-1185">Reference proteome</keyword>
<dbReference type="PROSITE" id="PS50088">
    <property type="entry name" value="ANK_REPEAT"/>
    <property type="match status" value="3"/>
</dbReference>
<dbReference type="InterPro" id="IPR002110">
    <property type="entry name" value="Ankyrin_rpt"/>
</dbReference>
<sequence>MSDKKQRVLGDSSFPATHRDASTCCFPVAPLHHLLLRLPLPQPACAWPGSLSLDLLPIANSFDSFWFNLFNLNQLQRHSIRALVSSLEMGFEAASPALSQRRIMRRNSLSKNFDGRDDRGWTPLHVAAKKGDINEVRRLLDDGGDVNEMSFGRKDSGVTALHLAAAGGHIDVMDELLERGGNIDARTRVGCGWTPLHHAAKERNKKAIRFLIENGAFLPPDMFDERFNPPLHYCGALEWAYKVKKKSTEREFSSGKSSEEEGSTSIPRYQDGCWSSVRTA</sequence>
<dbReference type="OrthoDB" id="194358at2759"/>
<gene>
    <name evidence="5" type="ORF">GOP47_0003992</name>
</gene>
<dbReference type="InterPro" id="IPR036770">
    <property type="entry name" value="Ankyrin_rpt-contain_sf"/>
</dbReference>
<proteinExistence type="predicted"/>
<feature type="repeat" description="ANK" evidence="3">
    <location>
        <begin position="191"/>
        <end position="216"/>
    </location>
</feature>
<dbReference type="SMART" id="SM00248">
    <property type="entry name" value="ANK"/>
    <property type="match status" value="3"/>
</dbReference>
<feature type="region of interest" description="Disordered" evidence="4">
    <location>
        <begin position="248"/>
        <end position="280"/>
    </location>
</feature>
<dbReference type="Gene3D" id="1.25.40.20">
    <property type="entry name" value="Ankyrin repeat-containing domain"/>
    <property type="match status" value="1"/>
</dbReference>
<feature type="compositionally biased region" description="Basic and acidic residues" evidence="4">
    <location>
        <begin position="248"/>
        <end position="259"/>
    </location>
</feature>
<dbReference type="PANTHER" id="PTHR24171">
    <property type="entry name" value="ANKYRIN REPEAT DOMAIN-CONTAINING PROTEIN 39-RELATED"/>
    <property type="match status" value="1"/>
</dbReference>
<dbReference type="AlphaFoldDB" id="A0A9D4V783"/>
<organism evidence="5 6">
    <name type="scientific">Adiantum capillus-veneris</name>
    <name type="common">Maidenhair fern</name>
    <dbReference type="NCBI Taxonomy" id="13818"/>
    <lineage>
        <taxon>Eukaryota</taxon>
        <taxon>Viridiplantae</taxon>
        <taxon>Streptophyta</taxon>
        <taxon>Embryophyta</taxon>
        <taxon>Tracheophyta</taxon>
        <taxon>Polypodiopsida</taxon>
        <taxon>Polypodiidae</taxon>
        <taxon>Polypodiales</taxon>
        <taxon>Pteridineae</taxon>
        <taxon>Pteridaceae</taxon>
        <taxon>Vittarioideae</taxon>
        <taxon>Adiantum</taxon>
    </lineage>
</organism>
<dbReference type="EMBL" id="JABFUD020000004">
    <property type="protein sequence ID" value="KAI5080809.1"/>
    <property type="molecule type" value="Genomic_DNA"/>
</dbReference>
<dbReference type="GO" id="GO:0004842">
    <property type="term" value="F:ubiquitin-protein transferase activity"/>
    <property type="evidence" value="ECO:0007669"/>
    <property type="project" value="TreeGrafter"/>
</dbReference>
<dbReference type="GO" id="GO:0085020">
    <property type="term" value="P:protein K6-linked ubiquitination"/>
    <property type="evidence" value="ECO:0007669"/>
    <property type="project" value="TreeGrafter"/>
</dbReference>
<feature type="repeat" description="ANK" evidence="3">
    <location>
        <begin position="156"/>
        <end position="188"/>
    </location>
</feature>
<dbReference type="SUPFAM" id="SSF48403">
    <property type="entry name" value="Ankyrin repeat"/>
    <property type="match status" value="1"/>
</dbReference>
<dbReference type="PANTHER" id="PTHR24171:SF8">
    <property type="entry name" value="BRCA1-ASSOCIATED RING DOMAIN PROTEIN 1"/>
    <property type="match status" value="1"/>
</dbReference>
<reference evidence="5" key="1">
    <citation type="submission" date="2021-01" db="EMBL/GenBank/DDBJ databases">
        <title>Adiantum capillus-veneris genome.</title>
        <authorList>
            <person name="Fang Y."/>
            <person name="Liao Q."/>
        </authorList>
    </citation>
    <scope>NUCLEOTIDE SEQUENCE</scope>
    <source>
        <strain evidence="5">H3</strain>
        <tissue evidence="5">Leaf</tissue>
    </source>
</reference>
<keyword evidence="1" id="KW-0677">Repeat</keyword>
<protein>
    <submittedName>
        <fullName evidence="5">Uncharacterized protein</fullName>
    </submittedName>
</protein>
<dbReference type="Pfam" id="PF12796">
    <property type="entry name" value="Ank_2"/>
    <property type="match status" value="1"/>
</dbReference>
<evidence type="ECO:0000256" key="4">
    <source>
        <dbReference type="SAM" id="MobiDB-lite"/>
    </source>
</evidence>